<organism evidence="3 4">
    <name type="scientific">Actinoplanes digitatis</name>
    <dbReference type="NCBI Taxonomy" id="1868"/>
    <lineage>
        <taxon>Bacteria</taxon>
        <taxon>Bacillati</taxon>
        <taxon>Actinomycetota</taxon>
        <taxon>Actinomycetes</taxon>
        <taxon>Micromonosporales</taxon>
        <taxon>Micromonosporaceae</taxon>
        <taxon>Actinoplanes</taxon>
    </lineage>
</organism>
<gene>
    <name evidence="3" type="ORF">BJ971_000052</name>
</gene>
<comment type="caution">
    <text evidence="3">The sequence shown here is derived from an EMBL/GenBank/DDBJ whole genome shotgun (WGS) entry which is preliminary data.</text>
</comment>
<evidence type="ECO:0000313" key="3">
    <source>
        <dbReference type="EMBL" id="MBB4759496.1"/>
    </source>
</evidence>
<feature type="domain" description="Septum formation-related" evidence="2">
    <location>
        <begin position="59"/>
        <end position="285"/>
    </location>
</feature>
<evidence type="ECO:0000256" key="1">
    <source>
        <dbReference type="SAM" id="SignalP"/>
    </source>
</evidence>
<protein>
    <recommendedName>
        <fullName evidence="2">Septum formation-related domain-containing protein</fullName>
    </recommendedName>
</protein>
<dbReference type="EMBL" id="JACHNH010000001">
    <property type="protein sequence ID" value="MBB4759496.1"/>
    <property type="molecule type" value="Genomic_DNA"/>
</dbReference>
<evidence type="ECO:0000259" key="2">
    <source>
        <dbReference type="Pfam" id="PF13845"/>
    </source>
</evidence>
<keyword evidence="1" id="KW-0732">Signal</keyword>
<keyword evidence="4" id="KW-1185">Reference proteome</keyword>
<sequence length="311" mass="33141">MRHSPRRRSRGRWAIAAALSLFAVLAAGGCGYPAGVDGDLTDGWATIGAPTGFTPAAQTCHLANFSTAGARATYEVVGCKLKHRTETVYVGTYPSPAADADEPPAPGSAAARAAYQTCDRKTTEYVGAPWRNARLWVGVTQPTAAAWAGGARWFRCEVLVSSSIEDDGGLVQRVGTLRDALKDPKSPLLLTCYTALLDRAGEIASMPSVPCDTKHNSEFVGVWNAGNRGYPKTAKDWDEFHEGCRGLIASYVGVPNDADLKYRAGVISLPGGDDVWALGDRYVRCYLWVDGANLTTSLKGKGPKGAPVQYQ</sequence>
<feature type="chain" id="PRO_5031261677" description="Septum formation-related domain-containing protein" evidence="1">
    <location>
        <begin position="27"/>
        <end position="311"/>
    </location>
</feature>
<dbReference type="InterPro" id="IPR026004">
    <property type="entry name" value="Septum_form"/>
</dbReference>
<dbReference type="AlphaFoldDB" id="A0A7W7HRM9"/>
<dbReference type="RefSeq" id="WP_184988193.1">
    <property type="nucleotide sequence ID" value="NZ_BOMK01000034.1"/>
</dbReference>
<evidence type="ECO:0000313" key="4">
    <source>
        <dbReference type="Proteomes" id="UP000578112"/>
    </source>
</evidence>
<feature type="signal peptide" evidence="1">
    <location>
        <begin position="1"/>
        <end position="26"/>
    </location>
</feature>
<name>A0A7W7HRM9_9ACTN</name>
<dbReference type="PROSITE" id="PS51257">
    <property type="entry name" value="PROKAR_LIPOPROTEIN"/>
    <property type="match status" value="1"/>
</dbReference>
<accession>A0A7W7HRM9</accession>
<proteinExistence type="predicted"/>
<dbReference type="Proteomes" id="UP000578112">
    <property type="component" value="Unassembled WGS sequence"/>
</dbReference>
<reference evidence="3 4" key="1">
    <citation type="submission" date="2020-08" db="EMBL/GenBank/DDBJ databases">
        <title>Sequencing the genomes of 1000 actinobacteria strains.</title>
        <authorList>
            <person name="Klenk H.-P."/>
        </authorList>
    </citation>
    <scope>NUCLEOTIDE SEQUENCE [LARGE SCALE GENOMIC DNA]</scope>
    <source>
        <strain evidence="3 4">DSM 43149</strain>
    </source>
</reference>
<dbReference type="Pfam" id="PF13845">
    <property type="entry name" value="Septum_form"/>
    <property type="match status" value="1"/>
</dbReference>